<evidence type="ECO:0000259" key="1">
    <source>
        <dbReference type="PROSITE" id="PS50943"/>
    </source>
</evidence>
<dbReference type="Proteomes" id="UP000028984">
    <property type="component" value="Unassembled WGS sequence"/>
</dbReference>
<protein>
    <recommendedName>
        <fullName evidence="1">HTH cro/C1-type domain-containing protein</fullName>
    </recommendedName>
</protein>
<dbReference type="EMBL" id="JGZK01000002">
    <property type="protein sequence ID" value="KFI87898.1"/>
    <property type="molecule type" value="Genomic_DNA"/>
</dbReference>
<feature type="domain" description="HTH cro/C1-type" evidence="1">
    <location>
        <begin position="13"/>
        <end position="65"/>
    </location>
</feature>
<dbReference type="STRING" id="1437610.BREU_0674"/>
<gene>
    <name evidence="2" type="ORF">BREU_0674</name>
</gene>
<comment type="caution">
    <text evidence="2">The sequence shown here is derived from an EMBL/GenBank/DDBJ whole genome shotgun (WGS) entry which is preliminary data.</text>
</comment>
<reference evidence="2 3" key="1">
    <citation type="submission" date="2014-03" db="EMBL/GenBank/DDBJ databases">
        <title>Genomics of Bifidobacteria.</title>
        <authorList>
            <person name="Ventura M."/>
            <person name="Milani C."/>
            <person name="Lugli G.A."/>
        </authorList>
    </citation>
    <scope>NUCLEOTIDE SEQUENCE [LARGE SCALE GENOMIC DNA]</scope>
    <source>
        <strain evidence="2 3">DSM 23975</strain>
    </source>
</reference>
<dbReference type="InterPro" id="IPR010982">
    <property type="entry name" value="Lambda_DNA-bd_dom_sf"/>
</dbReference>
<name>A0A087CX98_9BIFI</name>
<proteinExistence type="predicted"/>
<evidence type="ECO:0000313" key="3">
    <source>
        <dbReference type="Proteomes" id="UP000028984"/>
    </source>
</evidence>
<dbReference type="SMART" id="SM00530">
    <property type="entry name" value="HTH_XRE"/>
    <property type="match status" value="1"/>
</dbReference>
<dbReference type="GO" id="GO:0003677">
    <property type="term" value="F:DNA binding"/>
    <property type="evidence" value="ECO:0007669"/>
    <property type="project" value="InterPro"/>
</dbReference>
<dbReference type="PROSITE" id="PS50943">
    <property type="entry name" value="HTH_CROC1"/>
    <property type="match status" value="1"/>
</dbReference>
<dbReference type="SUPFAM" id="SSF47413">
    <property type="entry name" value="lambda repressor-like DNA-binding domains"/>
    <property type="match status" value="1"/>
</dbReference>
<evidence type="ECO:0000313" key="2">
    <source>
        <dbReference type="EMBL" id="KFI87898.1"/>
    </source>
</evidence>
<keyword evidence="3" id="KW-1185">Reference proteome</keyword>
<dbReference type="OrthoDB" id="5471988at2"/>
<dbReference type="eggNOG" id="COG1396">
    <property type="taxonomic scope" value="Bacteria"/>
</dbReference>
<dbReference type="Pfam" id="PF01381">
    <property type="entry name" value="HTH_3"/>
    <property type="match status" value="1"/>
</dbReference>
<sequence length="103" mass="10980">MPGDVSAGIARRMVARRKEHGMSQTALSSKSGVSLSSLRRFEQSHEISLTSLINIAFALGCEGDFEGLFAHPYYRDIDAVVAARGDSGKVVGGKVGEKGRKAQ</sequence>
<dbReference type="InterPro" id="IPR001387">
    <property type="entry name" value="Cro/C1-type_HTH"/>
</dbReference>
<organism evidence="2 3">
    <name type="scientific">Bifidobacterium reuteri DSM 23975</name>
    <dbReference type="NCBI Taxonomy" id="1437610"/>
    <lineage>
        <taxon>Bacteria</taxon>
        <taxon>Bacillati</taxon>
        <taxon>Actinomycetota</taxon>
        <taxon>Actinomycetes</taxon>
        <taxon>Bifidobacteriales</taxon>
        <taxon>Bifidobacteriaceae</taxon>
        <taxon>Bifidobacterium</taxon>
    </lineage>
</organism>
<dbReference type="Gene3D" id="1.10.260.40">
    <property type="entry name" value="lambda repressor-like DNA-binding domains"/>
    <property type="match status" value="1"/>
</dbReference>
<accession>A0A087CX98</accession>
<dbReference type="AlphaFoldDB" id="A0A087CX98"/>